<organism evidence="1 2">
    <name type="scientific">Colletotrichum truncatum</name>
    <name type="common">Anthracnose fungus</name>
    <name type="synonym">Colletotrichum capsici</name>
    <dbReference type="NCBI Taxonomy" id="5467"/>
    <lineage>
        <taxon>Eukaryota</taxon>
        <taxon>Fungi</taxon>
        <taxon>Dikarya</taxon>
        <taxon>Ascomycota</taxon>
        <taxon>Pezizomycotina</taxon>
        <taxon>Sordariomycetes</taxon>
        <taxon>Hypocreomycetidae</taxon>
        <taxon>Glomerellales</taxon>
        <taxon>Glomerellaceae</taxon>
        <taxon>Colletotrichum</taxon>
        <taxon>Colletotrichum truncatum species complex</taxon>
    </lineage>
</organism>
<sequence length="169" mass="18060">MSDFPKLTPAFTVKIHLGNPSPIGVLAQGVSQLHAPFIPDSGALVSEPSYPLKIDAVFLHGSDYLRFDPDGGHARLEVSSALRDKASGAVIRFDYSGTVDTSGASGKVLKGLEGAATTDYGEIFTHAKFETGHEALKELQNKVYVGSGRFILEDGKPIVVEYKISEVVL</sequence>
<protein>
    <submittedName>
        <fullName evidence="1">Uncharacterized protein</fullName>
    </submittedName>
</protein>
<reference evidence="1 2" key="1">
    <citation type="journal article" date="2020" name="Phytopathology">
        <title>Genome Sequence Resources of Colletotrichum truncatum, C. plurivorum, C. musicola, and C. sojae: Four Species Pathogenic to Soybean (Glycine max).</title>
        <authorList>
            <person name="Rogerio F."/>
            <person name="Boufleur T.R."/>
            <person name="Ciampi-Guillardi M."/>
            <person name="Sukno S.A."/>
            <person name="Thon M.R."/>
            <person name="Massola Junior N.S."/>
            <person name="Baroncelli R."/>
        </authorList>
    </citation>
    <scope>NUCLEOTIDE SEQUENCE [LARGE SCALE GENOMIC DNA]</scope>
    <source>
        <strain evidence="1 2">CMES1059</strain>
    </source>
</reference>
<proteinExistence type="predicted"/>
<comment type="caution">
    <text evidence="1">The sequence shown here is derived from an EMBL/GenBank/DDBJ whole genome shotgun (WGS) entry which is preliminary data.</text>
</comment>
<accession>A0ACC3Z544</accession>
<name>A0ACC3Z544_COLTU</name>
<gene>
    <name evidence="1" type="ORF">CTRU02_205700</name>
</gene>
<keyword evidence="2" id="KW-1185">Reference proteome</keyword>
<dbReference type="EMBL" id="VUJX02000003">
    <property type="protein sequence ID" value="KAL0939090.1"/>
    <property type="molecule type" value="Genomic_DNA"/>
</dbReference>
<dbReference type="Proteomes" id="UP000805649">
    <property type="component" value="Unassembled WGS sequence"/>
</dbReference>
<evidence type="ECO:0000313" key="1">
    <source>
        <dbReference type="EMBL" id="KAL0939090.1"/>
    </source>
</evidence>
<evidence type="ECO:0000313" key="2">
    <source>
        <dbReference type="Proteomes" id="UP000805649"/>
    </source>
</evidence>